<dbReference type="Pfam" id="PF13191">
    <property type="entry name" value="AAA_16"/>
    <property type="match status" value="1"/>
</dbReference>
<dbReference type="InterPro" id="IPR011990">
    <property type="entry name" value="TPR-like_helical_dom_sf"/>
</dbReference>
<dbReference type="InterPro" id="IPR029787">
    <property type="entry name" value="Nucleotide_cyclase"/>
</dbReference>
<dbReference type="FunFam" id="3.30.70.1230:FF:000068">
    <property type="entry name" value="Putative ATPase"/>
    <property type="match status" value="1"/>
</dbReference>
<dbReference type="InterPro" id="IPR027417">
    <property type="entry name" value="P-loop_NTPase"/>
</dbReference>
<feature type="domain" description="Guanylate cyclase" evidence="3">
    <location>
        <begin position="38"/>
        <end position="163"/>
    </location>
</feature>
<dbReference type="GO" id="GO:0005524">
    <property type="term" value="F:ATP binding"/>
    <property type="evidence" value="ECO:0007669"/>
    <property type="project" value="UniProtKB-KW"/>
</dbReference>
<dbReference type="RefSeq" id="WP_091955876.1">
    <property type="nucleotide sequence ID" value="NZ_FMAI01000003.1"/>
</dbReference>
<evidence type="ECO:0000259" key="3">
    <source>
        <dbReference type="PROSITE" id="PS50125"/>
    </source>
</evidence>
<dbReference type="AlphaFoldDB" id="A0A1C3V635"/>
<dbReference type="EMBL" id="FMAI01000003">
    <property type="protein sequence ID" value="SCB23089.1"/>
    <property type="molecule type" value="Genomic_DNA"/>
</dbReference>
<organism evidence="4 5">
    <name type="scientific">Bradyrhizobium shewense</name>
    <dbReference type="NCBI Taxonomy" id="1761772"/>
    <lineage>
        <taxon>Bacteria</taxon>
        <taxon>Pseudomonadati</taxon>
        <taxon>Pseudomonadota</taxon>
        <taxon>Alphaproteobacteria</taxon>
        <taxon>Hyphomicrobiales</taxon>
        <taxon>Nitrobacteraceae</taxon>
        <taxon>Bradyrhizobium</taxon>
    </lineage>
</organism>
<evidence type="ECO:0000256" key="1">
    <source>
        <dbReference type="ARBA" id="ARBA00022741"/>
    </source>
</evidence>
<proteinExistence type="predicted"/>
<gene>
    <name evidence="4" type="ORF">GA0061098_1003280</name>
</gene>
<dbReference type="SUPFAM" id="SSF48452">
    <property type="entry name" value="TPR-like"/>
    <property type="match status" value="2"/>
</dbReference>
<dbReference type="SUPFAM" id="SSF52540">
    <property type="entry name" value="P-loop containing nucleoside triphosphate hydrolases"/>
    <property type="match status" value="1"/>
</dbReference>
<evidence type="ECO:0000256" key="2">
    <source>
        <dbReference type="ARBA" id="ARBA00022840"/>
    </source>
</evidence>
<dbReference type="Gene3D" id="1.25.40.10">
    <property type="entry name" value="Tetratricopeptide repeat domain"/>
    <property type="match status" value="2"/>
</dbReference>
<dbReference type="SUPFAM" id="SSF55073">
    <property type="entry name" value="Nucleotide cyclase"/>
    <property type="match status" value="1"/>
</dbReference>
<evidence type="ECO:0000313" key="5">
    <source>
        <dbReference type="Proteomes" id="UP000199184"/>
    </source>
</evidence>
<dbReference type="Proteomes" id="UP000199184">
    <property type="component" value="Unassembled WGS sequence"/>
</dbReference>
<dbReference type="SMART" id="SM00044">
    <property type="entry name" value="CYCc"/>
    <property type="match status" value="1"/>
</dbReference>
<dbReference type="Pfam" id="PF00211">
    <property type="entry name" value="Guanylate_cyc"/>
    <property type="match status" value="1"/>
</dbReference>
<dbReference type="PANTHER" id="PTHR16305:SF28">
    <property type="entry name" value="GUANYLATE CYCLASE DOMAIN-CONTAINING PROTEIN"/>
    <property type="match status" value="1"/>
</dbReference>
<dbReference type="Gene3D" id="3.40.50.300">
    <property type="entry name" value="P-loop containing nucleotide triphosphate hydrolases"/>
    <property type="match status" value="1"/>
</dbReference>
<keyword evidence="2" id="KW-0067">ATP-binding</keyword>
<dbReference type="GO" id="GO:0009190">
    <property type="term" value="P:cyclic nucleotide biosynthetic process"/>
    <property type="evidence" value="ECO:0007669"/>
    <property type="project" value="InterPro"/>
</dbReference>
<keyword evidence="1" id="KW-0547">Nucleotide-binding</keyword>
<dbReference type="GO" id="GO:0004016">
    <property type="term" value="F:adenylate cyclase activity"/>
    <property type="evidence" value="ECO:0007669"/>
    <property type="project" value="UniProtKB-ARBA"/>
</dbReference>
<evidence type="ECO:0000313" key="4">
    <source>
        <dbReference type="EMBL" id="SCB23089.1"/>
    </source>
</evidence>
<keyword evidence="5" id="KW-1185">Reference proteome</keyword>
<reference evidence="5" key="1">
    <citation type="submission" date="2016-08" db="EMBL/GenBank/DDBJ databases">
        <authorList>
            <person name="Varghese N."/>
            <person name="Submissions Spin"/>
        </authorList>
    </citation>
    <scope>NUCLEOTIDE SEQUENCE [LARGE SCALE GENOMIC DNA]</scope>
    <source>
        <strain evidence="5">ERR11</strain>
    </source>
</reference>
<dbReference type="PROSITE" id="PS50125">
    <property type="entry name" value="GUANYLATE_CYCLASE_2"/>
    <property type="match status" value="1"/>
</dbReference>
<protein>
    <submittedName>
        <fullName evidence="4">AAA ATPase domain-containing protein</fullName>
    </submittedName>
</protein>
<dbReference type="PANTHER" id="PTHR16305">
    <property type="entry name" value="TESTICULAR SOLUBLE ADENYLYL CYCLASE"/>
    <property type="match status" value="1"/>
</dbReference>
<dbReference type="Gene3D" id="3.30.70.1230">
    <property type="entry name" value="Nucleotide cyclase"/>
    <property type="match status" value="1"/>
</dbReference>
<dbReference type="GO" id="GO:0005737">
    <property type="term" value="C:cytoplasm"/>
    <property type="evidence" value="ECO:0007669"/>
    <property type="project" value="TreeGrafter"/>
</dbReference>
<sequence>MNCFACQSAIGPGDSWCSKCGAAVRERVEPDSERRFVTILRADVVDSTGLVAELEPEAAVSRLEPALAAMRGAVRQFGGIVSKELGDGLAAVFGAPIADDNHAPLACHAAIELVRRVGSLGDPGLQVRVGLHSGHVVAYMVASEFSKVYEIGGAAQHLAARLEAAAEANQVYVSEACQKLADGHVRFEFLGRKTLRGFGEPMPVYRVMGASDLSSWRVRRARSVSRFVDRTTERALLWRAAERVSASRQTVLLMGDAGIGKSRLAHEFAQDLRASGWRLIDAECSPNLQGAPYSALKRLLLSIFESAARDQARADDPRGALPAVQQRAIEAVLDLPISDPQWDELEPHARGRAISDASCAIVESIARRQRTILLIEDLHWIDRASDTVMATLSALQCPDLLVLLTTRPNGMPVWIARCHAEIVAMRPLDDDSGLAMLAEMLGPATTNADLKNRIISHTANVPLFIEEVCRSLKDSGMLLGQWGDLSLARPVEELGIPTSIQGVIAARLDRVSRQERSLLQIAAAFGPRTNQALLRKIAALPEGVLQDCLTALDRAELLVRIDSELEDSLEFRHEMVRQVTYDSMVQKVRESIHASILAALEDDEASNDGPDALCYHATRAKDWHKAFHHGRSAARKCLVRSAYADAVDYFEIAMGSLDKTPVTQAREADAIDLRMEARLAFAGSGRVAEALDLGREAERRADAIDDIGRKIAAMTVRAGAQNFYGTPVEAVAIGEEVVRLAESSGNPGWRNLAQYGLGQAYFLCGRYQSAEKMLAAARAGLVGSASSAPIGTTPRSLLLLCCMMNGITHTVMGELDAAEQLQQQAAAIAEETGRPYDRVAAAYSGGWLMLGRGDPAAAAAILEDGFVLAQKHGIRLFVPVLACHLGMAYLEQGLFDRARGMLTEAREEAKAVGYTSAVLRSSIYLALATCRLGDVRAAQNMLREARNTARQQGFSGLEAEALFGEAVVTPASSTESRAAILTALRAAIAIASESGALPLQRKAEAMLTEVLAQGSELI</sequence>
<dbReference type="InterPro" id="IPR001054">
    <property type="entry name" value="A/G_cyclase"/>
</dbReference>
<name>A0A1C3V635_9BRAD</name>
<dbReference type="GO" id="GO:0035556">
    <property type="term" value="P:intracellular signal transduction"/>
    <property type="evidence" value="ECO:0007669"/>
    <property type="project" value="InterPro"/>
</dbReference>
<accession>A0A1C3V635</accession>
<dbReference type="CDD" id="cd07302">
    <property type="entry name" value="CHD"/>
    <property type="match status" value="1"/>
</dbReference>
<dbReference type="InterPro" id="IPR041664">
    <property type="entry name" value="AAA_16"/>
</dbReference>